<proteinExistence type="predicted"/>
<dbReference type="PANTHER" id="PTHR45339:SF5">
    <property type="entry name" value="HISTIDINE KINASE"/>
    <property type="match status" value="1"/>
</dbReference>
<evidence type="ECO:0000259" key="7">
    <source>
        <dbReference type="PROSITE" id="PS50109"/>
    </source>
</evidence>
<dbReference type="InterPro" id="IPR036890">
    <property type="entry name" value="HATPase_C_sf"/>
</dbReference>
<dbReference type="EC" id="2.7.13.3" evidence="2"/>
<gene>
    <name evidence="9" type="ordered locus">Mnod_1627</name>
</gene>
<evidence type="ECO:0000256" key="1">
    <source>
        <dbReference type="ARBA" id="ARBA00000085"/>
    </source>
</evidence>
<organism evidence="9 10">
    <name type="scientific">Methylobacterium nodulans (strain LMG 21967 / CNCM I-2342 / ORS 2060)</name>
    <dbReference type="NCBI Taxonomy" id="460265"/>
    <lineage>
        <taxon>Bacteria</taxon>
        <taxon>Pseudomonadati</taxon>
        <taxon>Pseudomonadota</taxon>
        <taxon>Alphaproteobacteria</taxon>
        <taxon>Hyphomicrobiales</taxon>
        <taxon>Methylobacteriaceae</taxon>
        <taxon>Methylobacterium</taxon>
    </lineage>
</organism>
<dbReference type="Pfam" id="PF00512">
    <property type="entry name" value="HisKA"/>
    <property type="match status" value="1"/>
</dbReference>
<dbReference type="Pfam" id="PF00072">
    <property type="entry name" value="Response_reg"/>
    <property type="match status" value="1"/>
</dbReference>
<protein>
    <recommendedName>
        <fullName evidence="2">histidine kinase</fullName>
        <ecNumber evidence="2">2.7.13.3</ecNumber>
    </recommendedName>
</protein>
<feature type="modified residue" description="4-aspartylphosphate" evidence="5">
    <location>
        <position position="451"/>
    </location>
</feature>
<keyword evidence="4" id="KW-0902">Two-component regulatory system</keyword>
<dbReference type="SMART" id="SM00448">
    <property type="entry name" value="REC"/>
    <property type="match status" value="1"/>
</dbReference>
<dbReference type="InterPro" id="IPR001789">
    <property type="entry name" value="Sig_transdc_resp-reg_receiver"/>
</dbReference>
<dbReference type="SMART" id="SM00388">
    <property type="entry name" value="HisKA"/>
    <property type="match status" value="1"/>
</dbReference>
<evidence type="ECO:0000256" key="3">
    <source>
        <dbReference type="ARBA" id="ARBA00022553"/>
    </source>
</evidence>
<dbReference type="AlphaFoldDB" id="B8IPW7"/>
<dbReference type="STRING" id="460265.Mnod_1627"/>
<dbReference type="InterPro" id="IPR036097">
    <property type="entry name" value="HisK_dim/P_sf"/>
</dbReference>
<dbReference type="eggNOG" id="COG0784">
    <property type="taxonomic scope" value="Bacteria"/>
</dbReference>
<dbReference type="PANTHER" id="PTHR45339">
    <property type="entry name" value="HYBRID SIGNAL TRANSDUCTION HISTIDINE KINASE J"/>
    <property type="match status" value="1"/>
</dbReference>
<dbReference type="CDD" id="cd00082">
    <property type="entry name" value="HisKA"/>
    <property type="match status" value="1"/>
</dbReference>
<dbReference type="CDD" id="cd16922">
    <property type="entry name" value="HATPase_EvgS-ArcB-TorS-like"/>
    <property type="match status" value="1"/>
</dbReference>
<name>B8IPW7_METNO</name>
<dbReference type="RefSeq" id="WP_015928311.1">
    <property type="nucleotide sequence ID" value="NC_011894.1"/>
</dbReference>
<dbReference type="SUPFAM" id="SSF47384">
    <property type="entry name" value="Homodimeric domain of signal transducing histidine kinase"/>
    <property type="match status" value="1"/>
</dbReference>
<dbReference type="Gene3D" id="3.30.565.10">
    <property type="entry name" value="Histidine kinase-like ATPase, C-terminal domain"/>
    <property type="match status" value="1"/>
</dbReference>
<feature type="transmembrane region" description="Helical" evidence="6">
    <location>
        <begin position="28"/>
        <end position="53"/>
    </location>
</feature>
<dbReference type="Pfam" id="PF25487">
    <property type="entry name" value="ETR1_N"/>
    <property type="match status" value="1"/>
</dbReference>
<evidence type="ECO:0000313" key="9">
    <source>
        <dbReference type="EMBL" id="ACL56617.1"/>
    </source>
</evidence>
<dbReference type="HOGENOM" id="CLU_000445_114_15_5"/>
<dbReference type="PROSITE" id="PS50110">
    <property type="entry name" value="RESPONSE_REGULATORY"/>
    <property type="match status" value="1"/>
</dbReference>
<keyword evidence="6" id="KW-1133">Transmembrane helix</keyword>
<keyword evidence="3 5" id="KW-0597">Phosphoprotein</keyword>
<dbReference type="InterPro" id="IPR011006">
    <property type="entry name" value="CheY-like_superfamily"/>
</dbReference>
<evidence type="ECO:0000259" key="8">
    <source>
        <dbReference type="PROSITE" id="PS50110"/>
    </source>
</evidence>
<dbReference type="Gene3D" id="1.10.287.130">
    <property type="match status" value="1"/>
</dbReference>
<dbReference type="PROSITE" id="PS50109">
    <property type="entry name" value="HIS_KIN"/>
    <property type="match status" value="1"/>
</dbReference>
<evidence type="ECO:0000256" key="2">
    <source>
        <dbReference type="ARBA" id="ARBA00012438"/>
    </source>
</evidence>
<evidence type="ECO:0000313" key="10">
    <source>
        <dbReference type="Proteomes" id="UP000008207"/>
    </source>
</evidence>
<dbReference type="Proteomes" id="UP000008207">
    <property type="component" value="Chromosome"/>
</dbReference>
<dbReference type="CDD" id="cd17546">
    <property type="entry name" value="REC_hyHK_CKI1_RcsC-like"/>
    <property type="match status" value="1"/>
</dbReference>
<keyword evidence="6" id="KW-0812">Transmembrane</keyword>
<sequence>MVGILGELSDAGSSSPGGTGLLPRLELIWTQGAADAVIGLSCAAMGVAIAIVLVRRRDLPFRGILWAFAAFILGCGATHGLAGWALWASRDGLEADVRLATALAAVAAAVALWRGLPAALALPSPGALQQVRRELGARIRERDAAERASAAKSAFLARVSHEIRSPLNSILGYTDLLLGEANRTAEERRKLTIIQVSGSSLLAVVDDIVDFSRITAGEAALRSEPFGLHDLVDTTLAMVRPAAESKGLLLSVEIAPDLPRHLRGDEDRIRQILLNLLTNAIKFTAAGSVSLTLRREEVVSGRARITVAVKDTGAGIPPDRQATLFRGADPGEDAHVPRIGGSGLGLVICRKLVALMGGEIGFESHEGYGSTFWIRLDLDPVAAPPELPPPRPEPDEILPAPRILLVEDIPANQELVRLLLEEEGYAVDTASNGVEAVAMIRSAPYRLVLMDVQMPTMDGLTATRRIREMGGPSGRIPIVAMTGNILPHHLEACREAGMDDVIAKPFKRADLAAVIAHWTLIEGDRPRRPARDVLSSPA</sequence>
<dbReference type="InterPro" id="IPR004358">
    <property type="entry name" value="Sig_transdc_His_kin-like_C"/>
</dbReference>
<dbReference type="PRINTS" id="PR00344">
    <property type="entry name" value="BCTRLSENSOR"/>
</dbReference>
<dbReference type="EMBL" id="CP001349">
    <property type="protein sequence ID" value="ACL56617.1"/>
    <property type="molecule type" value="Genomic_DNA"/>
</dbReference>
<evidence type="ECO:0000256" key="6">
    <source>
        <dbReference type="SAM" id="Phobius"/>
    </source>
</evidence>
<dbReference type="Pfam" id="PF02518">
    <property type="entry name" value="HATPase_c"/>
    <property type="match status" value="1"/>
</dbReference>
<dbReference type="SUPFAM" id="SSF52172">
    <property type="entry name" value="CheY-like"/>
    <property type="match status" value="1"/>
</dbReference>
<dbReference type="InterPro" id="IPR003594">
    <property type="entry name" value="HATPase_dom"/>
</dbReference>
<keyword evidence="9" id="KW-0418">Kinase</keyword>
<dbReference type="SMART" id="SM00387">
    <property type="entry name" value="HATPase_c"/>
    <property type="match status" value="1"/>
</dbReference>
<comment type="catalytic activity">
    <reaction evidence="1">
        <text>ATP + protein L-histidine = ADP + protein N-phospho-L-histidine.</text>
        <dbReference type="EC" id="2.7.13.3"/>
    </reaction>
</comment>
<dbReference type="Gene3D" id="3.40.50.2300">
    <property type="match status" value="1"/>
</dbReference>
<dbReference type="InterPro" id="IPR005467">
    <property type="entry name" value="His_kinase_dom"/>
</dbReference>
<evidence type="ECO:0000256" key="4">
    <source>
        <dbReference type="ARBA" id="ARBA00023012"/>
    </source>
</evidence>
<dbReference type="GO" id="GO:0000155">
    <property type="term" value="F:phosphorelay sensor kinase activity"/>
    <property type="evidence" value="ECO:0007669"/>
    <property type="project" value="InterPro"/>
</dbReference>
<reference evidence="9 10" key="1">
    <citation type="submission" date="2009-01" db="EMBL/GenBank/DDBJ databases">
        <title>Complete sequence of chromosome of Methylobacterium nodulans ORS 2060.</title>
        <authorList>
            <consortium name="US DOE Joint Genome Institute"/>
            <person name="Lucas S."/>
            <person name="Copeland A."/>
            <person name="Lapidus A."/>
            <person name="Glavina del Rio T."/>
            <person name="Dalin E."/>
            <person name="Tice H."/>
            <person name="Bruce D."/>
            <person name="Goodwin L."/>
            <person name="Pitluck S."/>
            <person name="Sims D."/>
            <person name="Brettin T."/>
            <person name="Detter J.C."/>
            <person name="Han C."/>
            <person name="Larimer F."/>
            <person name="Land M."/>
            <person name="Hauser L."/>
            <person name="Kyrpides N."/>
            <person name="Ivanova N."/>
            <person name="Marx C.J."/>
            <person name="Richardson P."/>
        </authorList>
    </citation>
    <scope>NUCLEOTIDE SEQUENCE [LARGE SCALE GENOMIC DNA]</scope>
    <source>
        <strain evidence="10">LMG 21967 / CNCM I-2342 / ORS 2060</strain>
    </source>
</reference>
<feature type="domain" description="Histidine kinase" evidence="7">
    <location>
        <begin position="158"/>
        <end position="380"/>
    </location>
</feature>
<dbReference type="InterPro" id="IPR003661">
    <property type="entry name" value="HisK_dim/P_dom"/>
</dbReference>
<evidence type="ECO:0000256" key="5">
    <source>
        <dbReference type="PROSITE-ProRule" id="PRU00169"/>
    </source>
</evidence>
<dbReference type="eggNOG" id="COG2205">
    <property type="taxonomic scope" value="Bacteria"/>
</dbReference>
<dbReference type="SUPFAM" id="SSF55874">
    <property type="entry name" value="ATPase domain of HSP90 chaperone/DNA topoisomerase II/histidine kinase"/>
    <property type="match status" value="1"/>
</dbReference>
<feature type="transmembrane region" description="Helical" evidence="6">
    <location>
        <begin position="65"/>
        <end position="87"/>
    </location>
</feature>
<keyword evidence="10" id="KW-1185">Reference proteome</keyword>
<feature type="domain" description="Response regulatory" evidence="8">
    <location>
        <begin position="402"/>
        <end position="519"/>
    </location>
</feature>
<keyword evidence="9" id="KW-0808">Transferase</keyword>
<keyword evidence="6" id="KW-0472">Membrane</keyword>
<accession>B8IPW7</accession>
<dbReference type="InterPro" id="IPR058544">
    <property type="entry name" value="ETR1_N"/>
</dbReference>
<dbReference type="KEGG" id="mno:Mnod_1627"/>
<dbReference type="FunFam" id="3.30.565.10:FF:000010">
    <property type="entry name" value="Sensor histidine kinase RcsC"/>
    <property type="match status" value="1"/>
</dbReference>